<name>A0ABU0FMI5_9HYPH</name>
<gene>
    <name evidence="2" type="ORF">J3R73_005359</name>
</gene>
<proteinExistence type="predicted"/>
<dbReference type="RefSeq" id="WP_307434433.1">
    <property type="nucleotide sequence ID" value="NZ_JAUSVK010000001.1"/>
</dbReference>
<keyword evidence="3" id="KW-1185">Reference proteome</keyword>
<evidence type="ECO:0000313" key="2">
    <source>
        <dbReference type="EMBL" id="MDQ0395567.1"/>
    </source>
</evidence>
<dbReference type="PANTHER" id="PTHR48079">
    <property type="entry name" value="PROTEIN YEEZ"/>
    <property type="match status" value="1"/>
</dbReference>
<accession>A0ABU0FMI5</accession>
<dbReference type="EMBL" id="JAUSVK010000001">
    <property type="protein sequence ID" value="MDQ0395567.1"/>
    <property type="molecule type" value="Genomic_DNA"/>
</dbReference>
<dbReference type="InterPro" id="IPR001509">
    <property type="entry name" value="Epimerase_deHydtase"/>
</dbReference>
<dbReference type="CDD" id="cd05262">
    <property type="entry name" value="SDR_a7"/>
    <property type="match status" value="1"/>
</dbReference>
<protein>
    <submittedName>
        <fullName evidence="2">Nucleoside-diphosphate-sugar epimerase</fullName>
    </submittedName>
</protein>
<dbReference type="InterPro" id="IPR051783">
    <property type="entry name" value="NAD(P)-dependent_oxidoreduct"/>
</dbReference>
<dbReference type="Proteomes" id="UP001237448">
    <property type="component" value="Unassembled WGS sequence"/>
</dbReference>
<sequence>MRVFVTGATGNIGSRVVRELIAAGHEVLGLCRSDEKAAALAAAGAEVVRGSLQDLGGLKSAAARSDGVIHLAFNHDFSRFVANCEDDRRVIEALGSALADSGRQLIVTSGTPMANTVSGQPAREGNAIVGSDVHPRAASEEAAASLAAAGVNVAVMRLPQVHDTVTQGLVTPAIGMYRAKGVCAYVGDGLNRWPAAHVLDVARLYRLAIERAEPNARYHAVTEEGVATRDIAEAIGRRLKLPVKSIPPQEASDFFGWLAMFAGQDLPASSAQTRAALGWEPVGPGLIADLDRLGDEAVQMAGR</sequence>
<evidence type="ECO:0000259" key="1">
    <source>
        <dbReference type="Pfam" id="PF01370"/>
    </source>
</evidence>
<dbReference type="Gene3D" id="3.40.50.720">
    <property type="entry name" value="NAD(P)-binding Rossmann-like Domain"/>
    <property type="match status" value="1"/>
</dbReference>
<evidence type="ECO:0000313" key="3">
    <source>
        <dbReference type="Proteomes" id="UP001237448"/>
    </source>
</evidence>
<feature type="domain" description="NAD-dependent epimerase/dehydratase" evidence="1">
    <location>
        <begin position="3"/>
        <end position="214"/>
    </location>
</feature>
<dbReference type="InterPro" id="IPR036291">
    <property type="entry name" value="NAD(P)-bd_dom_sf"/>
</dbReference>
<dbReference type="PANTHER" id="PTHR48079:SF6">
    <property type="entry name" value="NAD(P)-BINDING DOMAIN-CONTAINING PROTEIN-RELATED"/>
    <property type="match status" value="1"/>
</dbReference>
<dbReference type="Pfam" id="PF01370">
    <property type="entry name" value="Epimerase"/>
    <property type="match status" value="1"/>
</dbReference>
<comment type="caution">
    <text evidence="2">The sequence shown here is derived from an EMBL/GenBank/DDBJ whole genome shotgun (WGS) entry which is preliminary data.</text>
</comment>
<organism evidence="2 3">
    <name type="scientific">Labrys monachus</name>
    <dbReference type="NCBI Taxonomy" id="217067"/>
    <lineage>
        <taxon>Bacteria</taxon>
        <taxon>Pseudomonadati</taxon>
        <taxon>Pseudomonadota</taxon>
        <taxon>Alphaproteobacteria</taxon>
        <taxon>Hyphomicrobiales</taxon>
        <taxon>Xanthobacteraceae</taxon>
        <taxon>Labrys</taxon>
    </lineage>
</organism>
<dbReference type="SUPFAM" id="SSF51735">
    <property type="entry name" value="NAD(P)-binding Rossmann-fold domains"/>
    <property type="match status" value="1"/>
</dbReference>
<reference evidence="2 3" key="1">
    <citation type="submission" date="2023-07" db="EMBL/GenBank/DDBJ databases">
        <title>Genomic Encyclopedia of Type Strains, Phase IV (KMG-IV): sequencing the most valuable type-strain genomes for metagenomic binning, comparative biology and taxonomic classification.</title>
        <authorList>
            <person name="Goeker M."/>
        </authorList>
    </citation>
    <scope>NUCLEOTIDE SEQUENCE [LARGE SCALE GENOMIC DNA]</scope>
    <source>
        <strain evidence="2 3">DSM 5896</strain>
    </source>
</reference>